<dbReference type="AlphaFoldDB" id="A0ABD0XXK2"/>
<keyword evidence="11" id="KW-0206">Cytoskeleton</keyword>
<dbReference type="InterPro" id="IPR026983">
    <property type="entry name" value="DHC"/>
</dbReference>
<protein>
    <recommendedName>
        <fullName evidence="17">Dynein heavy chain</fullName>
    </recommendedName>
</protein>
<proteinExistence type="inferred from homology"/>
<evidence type="ECO:0000256" key="4">
    <source>
        <dbReference type="ARBA" id="ARBA00022701"/>
    </source>
</evidence>
<evidence type="ECO:0000313" key="15">
    <source>
        <dbReference type="EMBL" id="KAL1115991.1"/>
    </source>
</evidence>
<evidence type="ECO:0000256" key="12">
    <source>
        <dbReference type="ARBA" id="ARBA00023273"/>
    </source>
</evidence>
<comment type="subcellular location">
    <subcellularLocation>
        <location evidence="1">Cytoplasm</location>
        <location evidence="1">Cytoskeleton</location>
        <location evidence="1">Cilium axoneme</location>
    </subcellularLocation>
</comment>
<evidence type="ECO:0000256" key="10">
    <source>
        <dbReference type="ARBA" id="ARBA00023175"/>
    </source>
</evidence>
<dbReference type="PANTHER" id="PTHR22878:SF70">
    <property type="entry name" value="DYNEIN HEAVY CHAIN 2, AXONEMAL"/>
    <property type="match status" value="1"/>
</dbReference>
<evidence type="ECO:0000256" key="6">
    <source>
        <dbReference type="ARBA" id="ARBA00022840"/>
    </source>
</evidence>
<evidence type="ECO:0000256" key="2">
    <source>
        <dbReference type="ARBA" id="ARBA00008887"/>
    </source>
</evidence>
<keyword evidence="7" id="KW-0243">Dynein</keyword>
<dbReference type="PANTHER" id="PTHR22878">
    <property type="entry name" value="DYNEIN HEAVY CHAIN 6, AXONEMAL-LIKE-RELATED"/>
    <property type="match status" value="1"/>
</dbReference>
<dbReference type="FunFam" id="3.40.50.300:FF:002141">
    <property type="entry name" value="Dynein heavy chain"/>
    <property type="match status" value="1"/>
</dbReference>
<evidence type="ECO:0000256" key="5">
    <source>
        <dbReference type="ARBA" id="ARBA00022741"/>
    </source>
</evidence>
<evidence type="ECO:0000256" key="11">
    <source>
        <dbReference type="ARBA" id="ARBA00023212"/>
    </source>
</evidence>
<dbReference type="GO" id="GO:0005874">
    <property type="term" value="C:microtubule"/>
    <property type="evidence" value="ECO:0007669"/>
    <property type="project" value="UniProtKB-KW"/>
</dbReference>
<dbReference type="InterPro" id="IPR024317">
    <property type="entry name" value="Dynein_heavy_chain_D4_dom"/>
</dbReference>
<reference evidence="15 16" key="1">
    <citation type="submission" date="2024-07" db="EMBL/GenBank/DDBJ databases">
        <title>Chromosome-level genome assembly of the water stick insect Ranatra chinensis (Heteroptera: Nepidae).</title>
        <authorList>
            <person name="Liu X."/>
        </authorList>
    </citation>
    <scope>NUCLEOTIDE SEQUENCE [LARGE SCALE GENOMIC DNA]</scope>
    <source>
        <strain evidence="15">Cailab_2021Rc</strain>
        <tissue evidence="15">Muscle</tissue>
    </source>
</reference>
<comment type="similarity">
    <text evidence="2">Belongs to the dynein heavy chain family.</text>
</comment>
<evidence type="ECO:0008006" key="17">
    <source>
        <dbReference type="Google" id="ProtNLM"/>
    </source>
</evidence>
<evidence type="ECO:0000313" key="16">
    <source>
        <dbReference type="Proteomes" id="UP001558652"/>
    </source>
</evidence>
<keyword evidence="6" id="KW-0067">ATP-binding</keyword>
<dbReference type="SUPFAM" id="SSF52540">
    <property type="entry name" value="P-loop containing nucleoside triphosphate hydrolases"/>
    <property type="match status" value="2"/>
</dbReference>
<dbReference type="Proteomes" id="UP001558652">
    <property type="component" value="Unassembled WGS sequence"/>
</dbReference>
<accession>A0ABD0XXK2</accession>
<evidence type="ECO:0000256" key="9">
    <source>
        <dbReference type="ARBA" id="ARBA00023069"/>
    </source>
</evidence>
<dbReference type="Pfam" id="PF17857">
    <property type="entry name" value="AAA_lid_1"/>
    <property type="match status" value="1"/>
</dbReference>
<evidence type="ECO:0000259" key="13">
    <source>
        <dbReference type="Pfam" id="PF12780"/>
    </source>
</evidence>
<evidence type="ECO:0000256" key="7">
    <source>
        <dbReference type="ARBA" id="ARBA00023017"/>
    </source>
</evidence>
<keyword evidence="3" id="KW-0963">Cytoplasm</keyword>
<keyword evidence="8" id="KW-0175">Coiled coil</keyword>
<dbReference type="Gene3D" id="3.40.50.300">
    <property type="entry name" value="P-loop containing nucleotide triphosphate hydrolases"/>
    <property type="match status" value="1"/>
</dbReference>
<dbReference type="InterPro" id="IPR027417">
    <property type="entry name" value="P-loop_NTPase"/>
</dbReference>
<feature type="domain" description="Dynein heavy chain 3 AAA+ lid" evidence="14">
    <location>
        <begin position="62"/>
        <end position="155"/>
    </location>
</feature>
<dbReference type="FunFam" id="1.20.920.30:FF:000002">
    <property type="entry name" value="Dynein axonemal heavy chain 3"/>
    <property type="match status" value="1"/>
</dbReference>
<keyword evidence="5" id="KW-0547">Nucleotide-binding</keyword>
<dbReference type="InterPro" id="IPR041589">
    <property type="entry name" value="DNAH3_AAA_lid_1"/>
</dbReference>
<dbReference type="Pfam" id="PF12780">
    <property type="entry name" value="AAA_8"/>
    <property type="match status" value="1"/>
</dbReference>
<keyword evidence="12" id="KW-0966">Cell projection</keyword>
<gene>
    <name evidence="15" type="ORF">AAG570_005486</name>
</gene>
<dbReference type="Gene3D" id="1.20.920.30">
    <property type="match status" value="1"/>
</dbReference>
<name>A0ABD0XXK2_9HEMI</name>
<dbReference type="GO" id="GO:0005524">
    <property type="term" value="F:ATP binding"/>
    <property type="evidence" value="ECO:0007669"/>
    <property type="project" value="UniProtKB-KW"/>
</dbReference>
<keyword evidence="9" id="KW-0969">Cilium</keyword>
<keyword evidence="10" id="KW-0505">Motor protein</keyword>
<comment type="caution">
    <text evidence="15">The sequence shown here is derived from an EMBL/GenBank/DDBJ whole genome shotgun (WGS) entry which is preliminary data.</text>
</comment>
<feature type="domain" description="Dynein heavy chain AAA module D4" evidence="13">
    <location>
        <begin position="219"/>
        <end position="408"/>
    </location>
</feature>
<dbReference type="GO" id="GO:0030286">
    <property type="term" value="C:dynein complex"/>
    <property type="evidence" value="ECO:0007669"/>
    <property type="project" value="UniProtKB-KW"/>
</dbReference>
<dbReference type="EMBL" id="JBFDAA010000018">
    <property type="protein sequence ID" value="KAL1115991.1"/>
    <property type="molecule type" value="Genomic_DNA"/>
</dbReference>
<keyword evidence="4" id="KW-0493">Microtubule</keyword>
<organism evidence="15 16">
    <name type="scientific">Ranatra chinensis</name>
    <dbReference type="NCBI Taxonomy" id="642074"/>
    <lineage>
        <taxon>Eukaryota</taxon>
        <taxon>Metazoa</taxon>
        <taxon>Ecdysozoa</taxon>
        <taxon>Arthropoda</taxon>
        <taxon>Hexapoda</taxon>
        <taxon>Insecta</taxon>
        <taxon>Pterygota</taxon>
        <taxon>Neoptera</taxon>
        <taxon>Paraneoptera</taxon>
        <taxon>Hemiptera</taxon>
        <taxon>Heteroptera</taxon>
        <taxon>Panheteroptera</taxon>
        <taxon>Nepomorpha</taxon>
        <taxon>Nepidae</taxon>
        <taxon>Ranatrinae</taxon>
        <taxon>Ranatra</taxon>
    </lineage>
</organism>
<evidence type="ECO:0000256" key="1">
    <source>
        <dbReference type="ARBA" id="ARBA00004430"/>
    </source>
</evidence>
<sequence>MGLPGGSRQEIYPRFLRHFCLYSINSFSEESTTKIFSSILFNGLRKNGFSADVIPLVQTIVSATMVLYLSAIDNLLPTPAKSHYVFNIRDFARVINGHLLMRKEAAEVPKKTFVRLWVHETLRVFYDRLIDSADKEWFYKEVRNTVKENFRENFDTMLDNLGSEKEVSEEDLRNLLFTTALDLDADEERKYEEIPSIESFYNVAMMQLDEYNAIHKTKMNIVLFRYALEHLSRICRVLSMPSGSALLVGVGGSGRQSLTRLAATMCAQTVFQPEISKSYGFNEWRDDLKRVLKESGGRNKNTVFLFTEGQIKADYFLQDIDSLLNSGEVPNIFPIDEVQEVLEMVRLAAQGGNRNLDISPLVVFSYFIKRCKRNLHILLCFSPIGSSFRIRLRLYPSLVNCCTVDWFEVRTVELTIHMRHWCKHHIWWKVPGSLQTQYPS</sequence>
<evidence type="ECO:0000259" key="14">
    <source>
        <dbReference type="Pfam" id="PF17857"/>
    </source>
</evidence>
<evidence type="ECO:0000256" key="3">
    <source>
        <dbReference type="ARBA" id="ARBA00022490"/>
    </source>
</evidence>
<keyword evidence="16" id="KW-1185">Reference proteome</keyword>
<evidence type="ECO:0000256" key="8">
    <source>
        <dbReference type="ARBA" id="ARBA00023054"/>
    </source>
</evidence>
<dbReference type="GO" id="GO:0005930">
    <property type="term" value="C:axoneme"/>
    <property type="evidence" value="ECO:0007669"/>
    <property type="project" value="UniProtKB-SubCell"/>
</dbReference>